<dbReference type="Gene3D" id="3.20.20.70">
    <property type="entry name" value="Aldolase class I"/>
    <property type="match status" value="1"/>
</dbReference>
<evidence type="ECO:0000313" key="1">
    <source>
        <dbReference type="EMBL" id="MDQ0288919.1"/>
    </source>
</evidence>
<name>A0AAE3VET8_9BACT</name>
<sequence>MQDALLRNGHFAQQLTADPGALPLSFRYGGQLLHGIPASWRPQRRLETIDSCRQRVTLSGGDPASGLRLCFELTIYRDHPVCEWVLWLENAGSDDTAPISELMGADLTLPMAAGGAPWRLWSGVAESHDDKNYSFSTTALAQGDDLHFANRGGRPSDGAFPYFRLLGDDGGYALAIGWPGQWQCHYDIGADGVQWRAGQGELACVLRPGERIRTPRLTVMSFAAADDPVNCWRAWYRAHILPRAADGQPLQPRLCGYARRSADIEHCSETCDTQLAFIREARAKGFHFHSWWIDAGWYPCTLPPEKRTASPWMADKPTHWVYTGDWRPDPARFPQGLKPIADELASENAELLLWFEPERIFAGLGTDGMPDDWWIKLPGNVNSLLNLGNNDCRQALTDKINRQIRDNGIRVYRQDFNFDPLPYWRQADAAQGPQRQGICENLYIQGYLAYWDALLAANPGLWIDSCSSGGRRNDLETMRRAVPLHYSDYGYELYVDKQRYHHVLYQWLMYFKDAQKFCLQDKDRAVDDFAATASMAPMTLLPLCFPEGFATDSMLAIAERWSQLRPFFVDGDYYLLSEELFGDDRWLARQFHDSARQAGAVILLRNEHASDASFQLRLRGLDPDRDYVLSDFRDGRQHSASGRRLSKDGLAFALPPRGATVLHYHAL</sequence>
<dbReference type="Pfam" id="PF02065">
    <property type="entry name" value="Melibiase"/>
    <property type="match status" value="1"/>
</dbReference>
<organism evidence="1 2">
    <name type="scientific">Oligosphaera ethanolica</name>
    <dbReference type="NCBI Taxonomy" id="760260"/>
    <lineage>
        <taxon>Bacteria</taxon>
        <taxon>Pseudomonadati</taxon>
        <taxon>Lentisphaerota</taxon>
        <taxon>Oligosphaeria</taxon>
        <taxon>Oligosphaerales</taxon>
        <taxon>Oligosphaeraceae</taxon>
        <taxon>Oligosphaera</taxon>
    </lineage>
</organism>
<keyword evidence="1" id="KW-0326">Glycosidase</keyword>
<protein>
    <submittedName>
        <fullName evidence="1">Alpha-galactosidase</fullName>
        <ecNumber evidence="1">3.2.1.22</ecNumber>
    </submittedName>
</protein>
<dbReference type="AlphaFoldDB" id="A0AAE3VET8"/>
<dbReference type="SUPFAM" id="SSF51445">
    <property type="entry name" value="(Trans)glycosidases"/>
    <property type="match status" value="1"/>
</dbReference>
<keyword evidence="1" id="KW-0378">Hydrolase</keyword>
<dbReference type="Proteomes" id="UP001238163">
    <property type="component" value="Unassembled WGS sequence"/>
</dbReference>
<dbReference type="InterPro" id="IPR038417">
    <property type="entry name" value="Alpga-gal_N_sf"/>
</dbReference>
<dbReference type="InterPro" id="IPR017853">
    <property type="entry name" value="GH"/>
</dbReference>
<reference evidence="1" key="1">
    <citation type="submission" date="2023-07" db="EMBL/GenBank/DDBJ databases">
        <title>Genomic Encyclopedia of Type Strains, Phase IV (KMG-IV): sequencing the most valuable type-strain genomes for metagenomic binning, comparative biology and taxonomic classification.</title>
        <authorList>
            <person name="Goeker M."/>
        </authorList>
    </citation>
    <scope>NUCLEOTIDE SEQUENCE</scope>
    <source>
        <strain evidence="1">DSM 24202</strain>
    </source>
</reference>
<dbReference type="EC" id="3.2.1.22" evidence="1"/>
<keyword evidence="2" id="KW-1185">Reference proteome</keyword>
<dbReference type="EMBL" id="JAUSVL010000001">
    <property type="protein sequence ID" value="MDQ0288919.1"/>
    <property type="molecule type" value="Genomic_DNA"/>
</dbReference>
<proteinExistence type="predicted"/>
<dbReference type="GO" id="GO:0004557">
    <property type="term" value="F:alpha-galactosidase activity"/>
    <property type="evidence" value="ECO:0007669"/>
    <property type="project" value="UniProtKB-EC"/>
</dbReference>
<comment type="caution">
    <text evidence="1">The sequence shown here is derived from an EMBL/GenBank/DDBJ whole genome shotgun (WGS) entry which is preliminary data.</text>
</comment>
<dbReference type="InterPro" id="IPR013785">
    <property type="entry name" value="Aldolase_TIM"/>
</dbReference>
<accession>A0AAE3VET8</accession>
<dbReference type="RefSeq" id="WP_307260257.1">
    <property type="nucleotide sequence ID" value="NZ_JAUSVL010000001.1"/>
</dbReference>
<dbReference type="Gene3D" id="2.70.98.60">
    <property type="entry name" value="alpha-galactosidase from lactobacil brevis"/>
    <property type="match status" value="1"/>
</dbReference>
<evidence type="ECO:0000313" key="2">
    <source>
        <dbReference type="Proteomes" id="UP001238163"/>
    </source>
</evidence>
<gene>
    <name evidence="1" type="ORF">J3R75_001026</name>
</gene>